<dbReference type="GO" id="GO:0005662">
    <property type="term" value="C:DNA replication factor A complex"/>
    <property type="evidence" value="ECO:0007669"/>
    <property type="project" value="TreeGrafter"/>
</dbReference>
<sequence length="122" mass="13321">MGIEISEKVGIPRSSVTGAMLQSQRFMNKNVRLIGNVVKNTGVTIEVSTGDGTNVMVQFQEPLDEPLEGLIDVYGKVVAKNQIEADSYIMVPESLSQNFDLAKYNEAITLIGSSDNPWSQVD</sequence>
<evidence type="ECO:0000256" key="1">
    <source>
        <dbReference type="ARBA" id="ARBA00004123"/>
    </source>
</evidence>
<dbReference type="PANTHER" id="PTHR15114">
    <property type="entry name" value="REPLICATION PROTEIN A3"/>
    <property type="match status" value="1"/>
</dbReference>
<evidence type="ECO:0000313" key="4">
    <source>
        <dbReference type="EMBL" id="KAJ1527784.1"/>
    </source>
</evidence>
<dbReference type="GO" id="GO:0006284">
    <property type="term" value="P:base-excision repair"/>
    <property type="evidence" value="ECO:0007669"/>
    <property type="project" value="TreeGrafter"/>
</dbReference>
<keyword evidence="3" id="KW-0539">Nucleus</keyword>
<dbReference type="GO" id="GO:0035861">
    <property type="term" value="C:site of double-strand break"/>
    <property type="evidence" value="ECO:0007669"/>
    <property type="project" value="TreeGrafter"/>
</dbReference>
<comment type="caution">
    <text evidence="4">The sequence shown here is derived from an EMBL/GenBank/DDBJ whole genome shotgun (WGS) entry which is preliminary data.</text>
</comment>
<protein>
    <recommendedName>
        <fullName evidence="6">Replication protein A 14 kDa subunit</fullName>
    </recommendedName>
</protein>
<proteinExistence type="inferred from homology"/>
<dbReference type="GO" id="GO:0006260">
    <property type="term" value="P:DNA replication"/>
    <property type="evidence" value="ECO:0007669"/>
    <property type="project" value="InterPro"/>
</dbReference>
<dbReference type="GO" id="GO:0006298">
    <property type="term" value="P:mismatch repair"/>
    <property type="evidence" value="ECO:0007669"/>
    <property type="project" value="TreeGrafter"/>
</dbReference>
<keyword evidence="5" id="KW-1185">Reference proteome</keyword>
<gene>
    <name evidence="4" type="ORF">ONE63_007737</name>
</gene>
<comment type="similarity">
    <text evidence="2">Belongs to the replication factor A protein 3 family.</text>
</comment>
<dbReference type="Gene3D" id="2.40.50.140">
    <property type="entry name" value="Nucleic acid-binding proteins"/>
    <property type="match status" value="1"/>
</dbReference>
<dbReference type="InterPro" id="IPR012340">
    <property type="entry name" value="NA-bd_OB-fold"/>
</dbReference>
<dbReference type="InterPro" id="IPR013970">
    <property type="entry name" value="Rfa2"/>
</dbReference>
<evidence type="ECO:0000256" key="2">
    <source>
        <dbReference type="ARBA" id="ARBA00009761"/>
    </source>
</evidence>
<comment type="subcellular location">
    <subcellularLocation>
        <location evidence="1">Nucleus</location>
    </subcellularLocation>
</comment>
<dbReference type="GO" id="GO:0003697">
    <property type="term" value="F:single-stranded DNA binding"/>
    <property type="evidence" value="ECO:0007669"/>
    <property type="project" value="TreeGrafter"/>
</dbReference>
<dbReference type="GO" id="GO:0000724">
    <property type="term" value="P:double-strand break repair via homologous recombination"/>
    <property type="evidence" value="ECO:0007669"/>
    <property type="project" value="TreeGrafter"/>
</dbReference>
<organism evidence="4 5">
    <name type="scientific">Megalurothrips usitatus</name>
    <name type="common">bean blossom thrips</name>
    <dbReference type="NCBI Taxonomy" id="439358"/>
    <lineage>
        <taxon>Eukaryota</taxon>
        <taxon>Metazoa</taxon>
        <taxon>Ecdysozoa</taxon>
        <taxon>Arthropoda</taxon>
        <taxon>Hexapoda</taxon>
        <taxon>Insecta</taxon>
        <taxon>Pterygota</taxon>
        <taxon>Neoptera</taxon>
        <taxon>Paraneoptera</taxon>
        <taxon>Thysanoptera</taxon>
        <taxon>Terebrantia</taxon>
        <taxon>Thripoidea</taxon>
        <taxon>Thripidae</taxon>
        <taxon>Megalurothrips</taxon>
    </lineage>
</organism>
<accession>A0AAV7XW80</accession>
<dbReference type="Pfam" id="PF08661">
    <property type="entry name" value="Rep_fac-A_3"/>
    <property type="match status" value="1"/>
</dbReference>
<dbReference type="GO" id="GO:0003684">
    <property type="term" value="F:damaged DNA binding"/>
    <property type="evidence" value="ECO:0007669"/>
    <property type="project" value="TreeGrafter"/>
</dbReference>
<evidence type="ECO:0000256" key="3">
    <source>
        <dbReference type="ARBA" id="ARBA00023242"/>
    </source>
</evidence>
<name>A0AAV7XW80_9NEOP</name>
<dbReference type="AlphaFoldDB" id="A0AAV7XW80"/>
<dbReference type="PANTHER" id="PTHR15114:SF1">
    <property type="entry name" value="REPLICATION PROTEIN A 14 KDA SUBUNIT"/>
    <property type="match status" value="1"/>
</dbReference>
<evidence type="ECO:0008006" key="6">
    <source>
        <dbReference type="Google" id="ProtNLM"/>
    </source>
</evidence>
<dbReference type="GO" id="GO:0006289">
    <property type="term" value="P:nucleotide-excision repair"/>
    <property type="evidence" value="ECO:0007669"/>
    <property type="project" value="TreeGrafter"/>
</dbReference>
<dbReference type="SUPFAM" id="SSF50249">
    <property type="entry name" value="Nucleic acid-binding proteins"/>
    <property type="match status" value="1"/>
</dbReference>
<reference evidence="4" key="1">
    <citation type="submission" date="2022-12" db="EMBL/GenBank/DDBJ databases">
        <title>Chromosome-level genome assembly of the bean flower thrips Megalurothrips usitatus.</title>
        <authorList>
            <person name="Ma L."/>
            <person name="Liu Q."/>
            <person name="Li H."/>
            <person name="Cai W."/>
        </authorList>
    </citation>
    <scope>NUCLEOTIDE SEQUENCE</scope>
    <source>
        <strain evidence="4">Cailab_2022a</strain>
    </source>
</reference>
<dbReference type="Proteomes" id="UP001075354">
    <property type="component" value="Chromosome 5"/>
</dbReference>
<evidence type="ECO:0000313" key="5">
    <source>
        <dbReference type="Proteomes" id="UP001075354"/>
    </source>
</evidence>
<dbReference type="EMBL" id="JAPTSV010000005">
    <property type="protein sequence ID" value="KAJ1527784.1"/>
    <property type="molecule type" value="Genomic_DNA"/>
</dbReference>